<dbReference type="RefSeq" id="XP_501755.1">
    <property type="nucleotide sequence ID" value="XM_501755.1"/>
</dbReference>
<keyword evidence="11" id="KW-0999">Mitochondrion inner membrane</keyword>
<comment type="pathway">
    <text evidence="4">Lipid metabolism.</text>
</comment>
<evidence type="ECO:0000256" key="19">
    <source>
        <dbReference type="SAM" id="MobiDB-lite"/>
    </source>
</evidence>
<keyword evidence="12" id="KW-0460">Magnesium</keyword>
<dbReference type="GO" id="GO:0004605">
    <property type="term" value="F:phosphatidate cytidylyltransferase activity"/>
    <property type="evidence" value="ECO:0007669"/>
    <property type="project" value="UniProtKB-EC"/>
</dbReference>
<keyword evidence="9" id="KW-0808">Transferase</keyword>
<evidence type="ECO:0000313" key="21">
    <source>
        <dbReference type="EMBL" id="RDW27910.1"/>
    </source>
</evidence>
<evidence type="ECO:0000256" key="16">
    <source>
        <dbReference type="ARBA" id="ARBA00023209"/>
    </source>
</evidence>
<sequence length="508" mass="57480">MLRVVRHSGALRLGRAGLHNYSPLLNSQQPHSTDKQQNVPESFLKGQKQRENHTTKEGRSPGPHSDLEPLEDTKYSAAARHYIREKRAEEHLKNSPEAEEPLNDARLQFAKDPSIKRYLDANLGSISALTNFSDLPQNFGSNQQIPLDADLRTTLRQVLWTFKAPIRYSFAYGSGVFSQGKESNASKPQVDLIFGVKYPNHWHSLNLKQNPHHYSGLKYLGSDAIAAIQETAAGCYFNPYVEINGLKIKYGVVSMETLSRDLSDWNKLYMAGRMHKPVRILRDDPQMRFVNQANLISALRTALLLLPRHFSELDLYKTIAGISYMGDPRMTFGENPHKIRNIVENQFANFRRLYSPIMDTLPNLSLQSVVGKKLDDNSNLEIGELEQDMDATRRGNMVVRLPAEFKSKLYTRYAHKVDRSTLPDDPHFMEALSRGDASGSGSIANNRCSEFDRIIASDPHLEREAARIIRHTVGWTSAMQTFKGIFTAGLARSAKYSLEKIRKANKAK</sequence>
<dbReference type="OrthoDB" id="341477at2759"/>
<dbReference type="Pfam" id="PF09139">
    <property type="entry name" value="Tam41_Mmp37"/>
    <property type="match status" value="1"/>
</dbReference>
<dbReference type="GO" id="GO:0016024">
    <property type="term" value="P:CDP-diacylglycerol biosynthetic process"/>
    <property type="evidence" value="ECO:0007669"/>
    <property type="project" value="UniProtKB-UniPathway"/>
</dbReference>
<evidence type="ECO:0000313" key="23">
    <source>
        <dbReference type="Proteomes" id="UP000256601"/>
    </source>
</evidence>
<keyword evidence="8" id="KW-0444">Lipid biosynthesis</keyword>
<evidence type="ECO:0000256" key="3">
    <source>
        <dbReference type="ARBA" id="ARBA00005119"/>
    </source>
</evidence>
<dbReference type="AlphaFoldDB" id="A0A1D8NAT9"/>
<dbReference type="PIRSF" id="PIRSF028840">
    <property type="entry name" value="Mmp37"/>
    <property type="match status" value="1"/>
</dbReference>
<dbReference type="InterPro" id="IPR015222">
    <property type="entry name" value="Tam41"/>
</dbReference>
<dbReference type="eggNOG" id="KOG2986">
    <property type="taxonomic scope" value="Eukaryota"/>
</dbReference>
<accession>A0A1D8NAT9</accession>
<dbReference type="VEuPathDB" id="FungiDB:YALI0_C12276g"/>
<evidence type="ECO:0000256" key="6">
    <source>
        <dbReference type="ARBA" id="ARBA00012487"/>
    </source>
</evidence>
<dbReference type="EMBL" id="CP017555">
    <property type="protein sequence ID" value="AOW02744.1"/>
    <property type="molecule type" value="Genomic_DNA"/>
</dbReference>
<dbReference type="EC" id="2.7.7.41" evidence="6"/>
<dbReference type="GO" id="GO:0005743">
    <property type="term" value="C:mitochondrial inner membrane"/>
    <property type="evidence" value="ECO:0007669"/>
    <property type="project" value="UniProtKB-SubCell"/>
</dbReference>
<evidence type="ECO:0000256" key="5">
    <source>
        <dbReference type="ARBA" id="ARBA00005458"/>
    </source>
</evidence>
<comment type="similarity">
    <text evidence="5">Belongs to the TAM41 family.</text>
</comment>
<keyword evidence="15" id="KW-0472">Membrane</keyword>
<proteinExistence type="inferred from homology"/>
<dbReference type="PANTHER" id="PTHR13619:SF0">
    <property type="entry name" value="PHOSPHATIDATE CYTIDYLYLTRANSFERASE, MITOCHONDRIAL"/>
    <property type="match status" value="1"/>
</dbReference>
<comment type="pathway">
    <text evidence="3">Phospholipid metabolism; CDP-diacylglycerol biosynthesis; CDP-diacylglycerol from sn-glycerol 3-phosphate: step 3/3.</text>
</comment>
<evidence type="ECO:0000256" key="18">
    <source>
        <dbReference type="ARBA" id="ARBA00029893"/>
    </source>
</evidence>
<dbReference type="GeneID" id="2910122"/>
<dbReference type="GO" id="GO:0032049">
    <property type="term" value="P:cardiolipin biosynthetic process"/>
    <property type="evidence" value="ECO:0007669"/>
    <property type="project" value="InterPro"/>
</dbReference>
<evidence type="ECO:0000256" key="7">
    <source>
        <dbReference type="ARBA" id="ARBA00018337"/>
    </source>
</evidence>
<feature type="region of interest" description="Disordered" evidence="19">
    <location>
        <begin position="47"/>
        <end position="71"/>
    </location>
</feature>
<evidence type="ECO:0000256" key="2">
    <source>
        <dbReference type="ARBA" id="ARBA00004443"/>
    </source>
</evidence>
<dbReference type="EMBL" id="KZ857327">
    <property type="protein sequence ID" value="RDW27910.1"/>
    <property type="molecule type" value="Genomic_DNA"/>
</dbReference>
<keyword evidence="10" id="KW-0548">Nucleotidyltransferase</keyword>
<evidence type="ECO:0000313" key="22">
    <source>
        <dbReference type="Proteomes" id="UP000182444"/>
    </source>
</evidence>
<comment type="cofactor">
    <cofactor evidence="1">
        <name>Mg(2+)</name>
        <dbReference type="ChEBI" id="CHEBI:18420"/>
    </cofactor>
</comment>
<keyword evidence="14" id="KW-0496">Mitochondrion</keyword>
<evidence type="ECO:0000256" key="1">
    <source>
        <dbReference type="ARBA" id="ARBA00001946"/>
    </source>
</evidence>
<keyword evidence="17" id="KW-1208">Phospholipid metabolism</keyword>
<dbReference type="Proteomes" id="UP000256601">
    <property type="component" value="Unassembled WGS sequence"/>
</dbReference>
<reference evidence="21 23" key="2">
    <citation type="submission" date="2018-07" db="EMBL/GenBank/DDBJ databases">
        <title>Draft Genome Assemblies for Five Robust Yarrowia lipolytica Strains Exhibiting High Lipid Production and Pentose Sugar Utilization and Sugar Alcohol Secretion from Undetoxified Lignocellulosic Biomass Hydrolysates.</title>
        <authorList>
            <consortium name="DOE Joint Genome Institute"/>
            <person name="Walker C."/>
            <person name="Ryu S."/>
            <person name="Na H."/>
            <person name="Zane M."/>
            <person name="LaButti K."/>
            <person name="Lipzen A."/>
            <person name="Haridas S."/>
            <person name="Barry K."/>
            <person name="Grigoriev I.V."/>
            <person name="Quarterman J."/>
            <person name="Slininger P."/>
            <person name="Dien B."/>
            <person name="Trinh C.T."/>
        </authorList>
    </citation>
    <scope>NUCLEOTIDE SEQUENCE [LARGE SCALE GENOMIC DNA]</scope>
    <source>
        <strain evidence="21 23">YB392</strain>
    </source>
</reference>
<evidence type="ECO:0000256" key="10">
    <source>
        <dbReference type="ARBA" id="ARBA00022695"/>
    </source>
</evidence>
<dbReference type="Proteomes" id="UP000182444">
    <property type="component" value="Chromosome 1C"/>
</dbReference>
<evidence type="ECO:0000256" key="4">
    <source>
        <dbReference type="ARBA" id="ARBA00005189"/>
    </source>
</evidence>
<evidence type="ECO:0000256" key="8">
    <source>
        <dbReference type="ARBA" id="ARBA00022516"/>
    </source>
</evidence>
<keyword evidence="16" id="KW-0594">Phospholipid biosynthesis</keyword>
<dbReference type="PANTHER" id="PTHR13619">
    <property type="entry name" value="PHOSPHATIDATE CYTIDYLYLTRANSFERASE, MITOCHONDRIAL"/>
    <property type="match status" value="1"/>
</dbReference>
<dbReference type="KEGG" id="yli:2910122"/>
<keyword evidence="13" id="KW-0443">Lipid metabolism</keyword>
<dbReference type="UniPathway" id="UPA00557">
    <property type="reaction ID" value="UER00614"/>
</dbReference>
<evidence type="ECO:0000256" key="9">
    <source>
        <dbReference type="ARBA" id="ARBA00022679"/>
    </source>
</evidence>
<reference evidence="20 22" key="1">
    <citation type="journal article" date="2016" name="PLoS ONE">
        <title>Sequence Assembly of Yarrowia lipolytica Strain W29/CLIB89 Shows Transposable Element Diversity.</title>
        <authorList>
            <person name="Magnan C."/>
            <person name="Yu J."/>
            <person name="Chang I."/>
            <person name="Jahn E."/>
            <person name="Kanomata Y."/>
            <person name="Wu J."/>
            <person name="Zeller M."/>
            <person name="Oakes M."/>
            <person name="Baldi P."/>
            <person name="Sandmeyer S."/>
        </authorList>
    </citation>
    <scope>NUCLEOTIDE SEQUENCE [LARGE SCALE GENOMIC DNA]</scope>
    <source>
        <strain evidence="20">CLIB89</strain>
        <strain evidence="22">CLIB89(W29)</strain>
    </source>
</reference>
<feature type="compositionally biased region" description="Basic and acidic residues" evidence="19">
    <location>
        <begin position="48"/>
        <end position="71"/>
    </location>
</feature>
<evidence type="ECO:0000256" key="14">
    <source>
        <dbReference type="ARBA" id="ARBA00023128"/>
    </source>
</evidence>
<evidence type="ECO:0000256" key="17">
    <source>
        <dbReference type="ARBA" id="ARBA00023264"/>
    </source>
</evidence>
<evidence type="ECO:0000256" key="13">
    <source>
        <dbReference type="ARBA" id="ARBA00023098"/>
    </source>
</evidence>
<evidence type="ECO:0000313" key="20">
    <source>
        <dbReference type="EMBL" id="AOW02744.1"/>
    </source>
</evidence>
<dbReference type="OMA" id="KQTVNWP"/>
<name>A0A1D8NAT9_YARLL</name>
<organism evidence="20 22">
    <name type="scientific">Yarrowia lipolytica</name>
    <name type="common">Candida lipolytica</name>
    <dbReference type="NCBI Taxonomy" id="4952"/>
    <lineage>
        <taxon>Eukaryota</taxon>
        <taxon>Fungi</taxon>
        <taxon>Dikarya</taxon>
        <taxon>Ascomycota</taxon>
        <taxon>Saccharomycotina</taxon>
        <taxon>Dipodascomycetes</taxon>
        <taxon>Dipodascales</taxon>
        <taxon>Dipodascales incertae sedis</taxon>
        <taxon>Yarrowia</taxon>
    </lineage>
</organism>
<evidence type="ECO:0000256" key="11">
    <source>
        <dbReference type="ARBA" id="ARBA00022792"/>
    </source>
</evidence>
<protein>
    <recommendedName>
        <fullName evidence="7">Phosphatidate cytidylyltransferase, mitochondrial</fullName>
        <ecNumber evidence="6">2.7.7.41</ecNumber>
    </recommendedName>
    <alternativeName>
        <fullName evidence="18">CDP-diacylglycerol synthase</fullName>
    </alternativeName>
</protein>
<gene>
    <name evidence="21" type="ORF">B0I71DRAFT_93353</name>
    <name evidence="20" type="ORF">YALI1_C17238g</name>
</gene>
<comment type="subcellular location">
    <subcellularLocation>
        <location evidence="2">Mitochondrion inner membrane</location>
        <topology evidence="2">Peripheral membrane protein</topology>
        <orientation evidence="2">Matrix side</orientation>
    </subcellularLocation>
</comment>
<dbReference type="VEuPathDB" id="FungiDB:YALI1_C17238g"/>
<evidence type="ECO:0000256" key="15">
    <source>
        <dbReference type="ARBA" id="ARBA00023136"/>
    </source>
</evidence>
<evidence type="ECO:0000256" key="12">
    <source>
        <dbReference type="ARBA" id="ARBA00022842"/>
    </source>
</evidence>